<gene>
    <name evidence="1" type="ORF">MLD38_032387</name>
</gene>
<name>A0ACB9M3W5_9MYRT</name>
<organism evidence="1 2">
    <name type="scientific">Melastoma candidum</name>
    <dbReference type="NCBI Taxonomy" id="119954"/>
    <lineage>
        <taxon>Eukaryota</taxon>
        <taxon>Viridiplantae</taxon>
        <taxon>Streptophyta</taxon>
        <taxon>Embryophyta</taxon>
        <taxon>Tracheophyta</taxon>
        <taxon>Spermatophyta</taxon>
        <taxon>Magnoliopsida</taxon>
        <taxon>eudicotyledons</taxon>
        <taxon>Gunneridae</taxon>
        <taxon>Pentapetalae</taxon>
        <taxon>rosids</taxon>
        <taxon>malvids</taxon>
        <taxon>Myrtales</taxon>
        <taxon>Melastomataceae</taxon>
        <taxon>Melastomatoideae</taxon>
        <taxon>Melastomateae</taxon>
        <taxon>Melastoma</taxon>
    </lineage>
</organism>
<protein>
    <submittedName>
        <fullName evidence="1">Uncharacterized protein</fullName>
    </submittedName>
</protein>
<evidence type="ECO:0000313" key="2">
    <source>
        <dbReference type="Proteomes" id="UP001057402"/>
    </source>
</evidence>
<accession>A0ACB9M3W5</accession>
<proteinExistence type="predicted"/>
<keyword evidence="2" id="KW-1185">Reference proteome</keyword>
<evidence type="ECO:0000313" key="1">
    <source>
        <dbReference type="EMBL" id="KAI4318713.1"/>
    </source>
</evidence>
<comment type="caution">
    <text evidence="1">The sequence shown here is derived from an EMBL/GenBank/DDBJ whole genome shotgun (WGS) entry which is preliminary data.</text>
</comment>
<dbReference type="Proteomes" id="UP001057402">
    <property type="component" value="Chromosome 10"/>
</dbReference>
<sequence length="409" mass="46272">MVKPCRPTPGHLRVHNIGCIDRLQYPGFGTIICFYEGMGKRREWMLSEGVDRLEKSLGEVLTIFYPLAGRYMEDDSFIDCNDNGVEFVVATVNANLDRLAREKFNPGKIRDFTGFRCSVASDAPMVVIQVNVFECGGMAINVSISHILVDMQSFGMFVDSWATTSRLNINEVAIRPDFRSSARFPCREELRIELPPFKMREEKFVMDRFEFDVQRLRNEHQASRVILVSSVISTALLNSVERVKHCRLPSAFSVVHTMNLRRRTASPVAANYFGNMYTRTIIRSAVTETFGLGSMVALLQGGIRNAFGRYSEVTSDYDLCSTVVKETEELFREEGEHLIAFSSWCGFGIYKNDFGFGKPEAVTSTCVPFRLAILMDRQSGDGIDAWISLSETDMNLFKRDPNITAFGKF</sequence>
<reference evidence="2" key="1">
    <citation type="journal article" date="2023" name="Front. Plant Sci.">
        <title>Chromosomal-level genome assembly of Melastoma candidum provides insights into trichome evolution.</title>
        <authorList>
            <person name="Zhong Y."/>
            <person name="Wu W."/>
            <person name="Sun C."/>
            <person name="Zou P."/>
            <person name="Liu Y."/>
            <person name="Dai S."/>
            <person name="Zhou R."/>
        </authorList>
    </citation>
    <scope>NUCLEOTIDE SEQUENCE [LARGE SCALE GENOMIC DNA]</scope>
</reference>
<dbReference type="EMBL" id="CM042889">
    <property type="protein sequence ID" value="KAI4318713.1"/>
    <property type="molecule type" value="Genomic_DNA"/>
</dbReference>